<organism evidence="8 9">
    <name type="scientific">Clostridium chromiireducens</name>
    <dbReference type="NCBI Taxonomy" id="225345"/>
    <lineage>
        <taxon>Bacteria</taxon>
        <taxon>Bacillati</taxon>
        <taxon>Bacillota</taxon>
        <taxon>Clostridia</taxon>
        <taxon>Eubacteriales</taxon>
        <taxon>Clostridiaceae</taxon>
        <taxon>Clostridium</taxon>
    </lineage>
</organism>
<reference evidence="8" key="1">
    <citation type="submission" date="2019-12" db="EMBL/GenBank/DDBJ databases">
        <title>Microbes associate with the intestines of laboratory mice.</title>
        <authorList>
            <person name="Navarre W."/>
            <person name="Wong E."/>
        </authorList>
    </citation>
    <scope>NUCLEOTIDE SEQUENCE</scope>
    <source>
        <strain evidence="8">NM79_F5</strain>
    </source>
</reference>
<dbReference type="Proteomes" id="UP000656077">
    <property type="component" value="Unassembled WGS sequence"/>
</dbReference>
<evidence type="ECO:0000256" key="6">
    <source>
        <dbReference type="HAMAP-Rule" id="MF_00556"/>
    </source>
</evidence>
<evidence type="ECO:0000256" key="4">
    <source>
        <dbReference type="ARBA" id="ARBA00022723"/>
    </source>
</evidence>
<comment type="subunit">
    <text evidence="6">Monomer.</text>
</comment>
<dbReference type="GO" id="GO:0005506">
    <property type="term" value="F:iron ion binding"/>
    <property type="evidence" value="ECO:0007669"/>
    <property type="project" value="UniProtKB-UniRule"/>
</dbReference>
<evidence type="ECO:0000256" key="5">
    <source>
        <dbReference type="ARBA" id="ARBA00023004"/>
    </source>
</evidence>
<dbReference type="Pfam" id="PF01814">
    <property type="entry name" value="Hemerythrin"/>
    <property type="match status" value="1"/>
</dbReference>
<dbReference type="PROSITE" id="PS00550">
    <property type="entry name" value="HEMERYTHRINS"/>
    <property type="match status" value="1"/>
</dbReference>
<dbReference type="HAMAP" id="MF_00556">
    <property type="entry name" value="Hemerythrin"/>
    <property type="match status" value="1"/>
</dbReference>
<dbReference type="InterPro" id="IPR050669">
    <property type="entry name" value="Hemerythrin"/>
</dbReference>
<dbReference type="Gene3D" id="1.20.120.50">
    <property type="entry name" value="Hemerythrin-like"/>
    <property type="match status" value="1"/>
</dbReference>
<evidence type="ECO:0000313" key="9">
    <source>
        <dbReference type="Proteomes" id="UP000656077"/>
    </source>
</evidence>
<feature type="binding site" evidence="6">
    <location>
        <position position="78"/>
    </location>
    <ligand>
        <name>Fe cation</name>
        <dbReference type="ChEBI" id="CHEBI:24875"/>
        <label>2</label>
    </ligand>
</feature>
<accession>A0A964W5G5</accession>
<feature type="binding site" evidence="6">
    <location>
        <position position="119"/>
    </location>
    <ligand>
        <name>Fe cation</name>
        <dbReference type="ChEBI" id="CHEBI:24875"/>
        <label>2</label>
    </ligand>
</feature>
<evidence type="ECO:0000256" key="1">
    <source>
        <dbReference type="ARBA" id="ARBA00010587"/>
    </source>
</evidence>
<comment type="similarity">
    <text evidence="1 6">Belongs to the hemerythrin family.</text>
</comment>
<feature type="binding site" evidence="6">
    <location>
        <position position="124"/>
    </location>
    <ligand>
        <name>Fe cation</name>
        <dbReference type="ChEBI" id="CHEBI:24875"/>
        <label>2</label>
    </ligand>
</feature>
<dbReference type="InterPro" id="IPR012312">
    <property type="entry name" value="Hemerythrin-like"/>
</dbReference>
<feature type="domain" description="Hemerythrin-like" evidence="7">
    <location>
        <begin position="11"/>
        <end position="127"/>
    </location>
</feature>
<name>A0A964W5G5_9CLOT</name>
<feature type="binding site" evidence="6">
    <location>
        <position position="59"/>
    </location>
    <ligand>
        <name>Fe cation</name>
        <dbReference type="ChEBI" id="CHEBI:24875"/>
        <label>1</label>
    </ligand>
</feature>
<dbReference type="CDD" id="cd12107">
    <property type="entry name" value="Hemerythrin"/>
    <property type="match status" value="1"/>
</dbReference>
<dbReference type="InterPro" id="IPR023504">
    <property type="entry name" value="Bacteriohemerythrin-like"/>
</dbReference>
<feature type="binding site" evidence="6">
    <location>
        <position position="63"/>
    </location>
    <ligand>
        <name>Fe cation</name>
        <dbReference type="ChEBI" id="CHEBI:24875"/>
        <label>2</label>
    </ligand>
</feature>
<dbReference type="SUPFAM" id="SSF47188">
    <property type="entry name" value="Hemerythrin-like"/>
    <property type="match status" value="1"/>
</dbReference>
<dbReference type="PANTHER" id="PTHR37164:SF1">
    <property type="entry name" value="BACTERIOHEMERYTHRIN"/>
    <property type="match status" value="1"/>
</dbReference>
<dbReference type="RefSeq" id="WP_160361739.1">
    <property type="nucleotide sequence ID" value="NZ_JBLZIA010000002.1"/>
</dbReference>
<sequence length="130" mass="15540">MVKWKSDYEIGVSLIDEQHKKLFEIANSAYELLRNDFYVDKYDKIIEILSELKDYTVFHFKSEEEYMLSIGYKRFFSHKVEHENFINEINSINLAEIDANQDESVKDLLGFVVDWIDKHILDQDKLIIVQ</sequence>
<protein>
    <recommendedName>
        <fullName evidence="6">Bacteriohemerythrin</fullName>
    </recommendedName>
</protein>
<comment type="caution">
    <text evidence="8">The sequence shown here is derived from an EMBL/GenBank/DDBJ whole genome shotgun (WGS) entry which is preliminary data.</text>
</comment>
<evidence type="ECO:0000256" key="3">
    <source>
        <dbReference type="ARBA" id="ARBA00022621"/>
    </source>
</evidence>
<feature type="binding site" evidence="6">
    <location>
        <position position="124"/>
    </location>
    <ligand>
        <name>Fe cation</name>
        <dbReference type="ChEBI" id="CHEBI:24875"/>
        <label>1</label>
    </ligand>
</feature>
<keyword evidence="5 6" id="KW-0408">Iron</keyword>
<dbReference type="PANTHER" id="PTHR37164">
    <property type="entry name" value="BACTERIOHEMERYTHRIN"/>
    <property type="match status" value="1"/>
</dbReference>
<keyword evidence="3 6" id="KW-0561">Oxygen transport</keyword>
<dbReference type="NCBIfam" id="TIGR02481">
    <property type="entry name" value="hemeryth_dom"/>
    <property type="match status" value="1"/>
</dbReference>
<dbReference type="InterPro" id="IPR035938">
    <property type="entry name" value="Hemerythrin-like_sf"/>
</dbReference>
<dbReference type="InterPro" id="IPR012827">
    <property type="entry name" value="Hemerythrin_metal-bd"/>
</dbReference>
<dbReference type="EMBL" id="WSRQ01000121">
    <property type="protein sequence ID" value="MVX67330.1"/>
    <property type="molecule type" value="Genomic_DNA"/>
</dbReference>
<dbReference type="GO" id="GO:0005344">
    <property type="term" value="F:oxygen carrier activity"/>
    <property type="evidence" value="ECO:0007669"/>
    <property type="project" value="UniProtKB-UniRule"/>
</dbReference>
<comment type="function">
    <text evidence="6">Oxygen-binding protein. May be involved in a storage mechanism or for delivery to oxygen-requiring enzymes. The oxygen-binding site contains two iron atoms.</text>
</comment>
<gene>
    <name evidence="8" type="ORF">GKZ28_27265</name>
</gene>
<feature type="binding site" evidence="6">
    <location>
        <position position="19"/>
    </location>
    <ligand>
        <name>Fe cation</name>
        <dbReference type="ChEBI" id="CHEBI:24875"/>
        <label>1</label>
    </ligand>
</feature>
<keyword evidence="4 6" id="KW-0479">Metal-binding</keyword>
<feature type="binding site" evidence="6">
    <location>
        <position position="82"/>
    </location>
    <ligand>
        <name>Fe cation</name>
        <dbReference type="ChEBI" id="CHEBI:24875"/>
        <label>2</label>
    </ligand>
</feature>
<proteinExistence type="inferred from homology"/>
<dbReference type="NCBIfam" id="NF033749">
    <property type="entry name" value="bact_hemeryth"/>
    <property type="match status" value="1"/>
</dbReference>
<dbReference type="AlphaFoldDB" id="A0A964W5G5"/>
<evidence type="ECO:0000259" key="7">
    <source>
        <dbReference type="Pfam" id="PF01814"/>
    </source>
</evidence>
<dbReference type="InterPro" id="IPR016131">
    <property type="entry name" value="Haemerythrin_Fe_BS"/>
</dbReference>
<evidence type="ECO:0000313" key="8">
    <source>
        <dbReference type="EMBL" id="MVX67330.1"/>
    </source>
</evidence>
<evidence type="ECO:0000256" key="2">
    <source>
        <dbReference type="ARBA" id="ARBA00022448"/>
    </source>
</evidence>
<feature type="binding site" evidence="6">
    <location>
        <position position="63"/>
    </location>
    <ligand>
        <name>Fe cation</name>
        <dbReference type="ChEBI" id="CHEBI:24875"/>
        <label>1</label>
    </ligand>
</feature>
<keyword evidence="2 6" id="KW-0813">Transport</keyword>